<feature type="domain" description="Amidohydrolase-related" evidence="2">
    <location>
        <begin position="78"/>
        <end position="417"/>
    </location>
</feature>
<evidence type="ECO:0000256" key="1">
    <source>
        <dbReference type="SAM" id="SignalP"/>
    </source>
</evidence>
<evidence type="ECO:0000313" key="3">
    <source>
        <dbReference type="EMBL" id="TCO77039.1"/>
    </source>
</evidence>
<dbReference type="OrthoDB" id="9782972at2"/>
<dbReference type="EMBL" id="SLWX01000003">
    <property type="protein sequence ID" value="TCO77039.1"/>
    <property type="molecule type" value="Genomic_DNA"/>
</dbReference>
<keyword evidence="1" id="KW-0732">Signal</keyword>
<gene>
    <name evidence="3" type="ORF">EV688_10353</name>
</gene>
<dbReference type="SUPFAM" id="SSF51556">
    <property type="entry name" value="Metallo-dependent hydrolases"/>
    <property type="match status" value="1"/>
</dbReference>
<dbReference type="SUPFAM" id="SSF51338">
    <property type="entry name" value="Composite domain of metallo-dependent hydrolases"/>
    <property type="match status" value="1"/>
</dbReference>
<dbReference type="InterPro" id="IPR011059">
    <property type="entry name" value="Metal-dep_hydrolase_composite"/>
</dbReference>
<accession>A0A4R2KZY6</accession>
<protein>
    <submittedName>
        <fullName evidence="3">Imidazolonepropionase-like amidohydrolase</fullName>
    </submittedName>
</protein>
<reference evidence="3 4" key="1">
    <citation type="submission" date="2019-03" db="EMBL/GenBank/DDBJ databases">
        <title>Genomic Encyclopedia of Type Strains, Phase IV (KMG-IV): sequencing the most valuable type-strain genomes for metagenomic binning, comparative biology and taxonomic classification.</title>
        <authorList>
            <person name="Goeker M."/>
        </authorList>
    </citation>
    <scope>NUCLEOTIDE SEQUENCE [LARGE SCALE GENOMIC DNA]</scope>
    <source>
        <strain evidence="3 4">DSM 23344</strain>
    </source>
</reference>
<keyword evidence="4" id="KW-1185">Reference proteome</keyword>
<dbReference type="PANTHER" id="PTHR43135:SF3">
    <property type="entry name" value="ALPHA-D-RIBOSE 1-METHYLPHOSPHONATE 5-TRIPHOSPHATE DIPHOSPHATASE"/>
    <property type="match status" value="1"/>
</dbReference>
<dbReference type="Pfam" id="PF01979">
    <property type="entry name" value="Amidohydro_1"/>
    <property type="match status" value="1"/>
</dbReference>
<evidence type="ECO:0000313" key="4">
    <source>
        <dbReference type="Proteomes" id="UP000294980"/>
    </source>
</evidence>
<organism evidence="3 4">
    <name type="scientific">Chromatocurvus halotolerans</name>
    <dbReference type="NCBI Taxonomy" id="1132028"/>
    <lineage>
        <taxon>Bacteria</taxon>
        <taxon>Pseudomonadati</taxon>
        <taxon>Pseudomonadota</taxon>
        <taxon>Gammaproteobacteria</taxon>
        <taxon>Cellvibrionales</taxon>
        <taxon>Halieaceae</taxon>
        <taxon>Chromatocurvus</taxon>
    </lineage>
</organism>
<dbReference type="Gene3D" id="2.30.40.10">
    <property type="entry name" value="Urease, subunit C, domain 1"/>
    <property type="match status" value="1"/>
</dbReference>
<dbReference type="InterPro" id="IPR051781">
    <property type="entry name" value="Metallo-dep_Hydrolase"/>
</dbReference>
<dbReference type="GO" id="GO:0016810">
    <property type="term" value="F:hydrolase activity, acting on carbon-nitrogen (but not peptide) bonds"/>
    <property type="evidence" value="ECO:0007669"/>
    <property type="project" value="InterPro"/>
</dbReference>
<dbReference type="PANTHER" id="PTHR43135">
    <property type="entry name" value="ALPHA-D-RIBOSE 1-METHYLPHOSPHONATE 5-TRIPHOSPHATE DIPHOSPHATASE"/>
    <property type="match status" value="1"/>
</dbReference>
<dbReference type="InterPro" id="IPR057744">
    <property type="entry name" value="OTAase-like"/>
</dbReference>
<dbReference type="Proteomes" id="UP000294980">
    <property type="component" value="Unassembled WGS sequence"/>
</dbReference>
<dbReference type="AlphaFoldDB" id="A0A4R2KZY6"/>
<dbReference type="InterPro" id="IPR032466">
    <property type="entry name" value="Metal_Hydrolase"/>
</dbReference>
<name>A0A4R2KZY6_9GAMM</name>
<dbReference type="Gene3D" id="3.20.20.140">
    <property type="entry name" value="Metal-dependent hydrolases"/>
    <property type="match status" value="1"/>
</dbReference>
<sequence>MSTLRHGLVAVLCCVFSVNASAQVTALLGGHLVDVESGAVQHDAVILLDGERISRVGSRAEVAIPAGARLIDVSGRWLIPGLMNMHVHPGLVLPGKLTAELADETDAALALRMASAVRGMLQAGITTIRIPGDKRHADLALDRSIRRGESTGPRIYSAGEPVVITGGHRTEAGETYADGPYELVKAARRQVSLGASWIKILISGGIATEGGDIADALMTPEEINAVVDAAHRFGARVAAHSGSSAATSVAVDAGVDSIEHGYVLDRDVLRKMQGAGTWLVPTIVVSQPATTAFFERIGSPPWYLQRRESVGRQHWEALRMAIEEGVNIALGTDGLPQEPSDGTTWMVREAEYYVEAGMTALQTLQSATIQTARMLDAEDEIGSIKPGKYADIVAVAANPLDDISALRTLDFVMKGGVVYRDDAQLARSGGGVNALSR</sequence>
<evidence type="ECO:0000259" key="2">
    <source>
        <dbReference type="Pfam" id="PF01979"/>
    </source>
</evidence>
<dbReference type="CDD" id="cd01299">
    <property type="entry name" value="Met_dep_hydrolase_A"/>
    <property type="match status" value="1"/>
</dbReference>
<proteinExistence type="predicted"/>
<feature type="chain" id="PRO_5020921539" evidence="1">
    <location>
        <begin position="23"/>
        <end position="437"/>
    </location>
</feature>
<keyword evidence="3" id="KW-0378">Hydrolase</keyword>
<dbReference type="RefSeq" id="WP_117317424.1">
    <property type="nucleotide sequence ID" value="NZ_QQSW01000008.1"/>
</dbReference>
<dbReference type="InterPro" id="IPR006680">
    <property type="entry name" value="Amidohydro-rel"/>
</dbReference>
<comment type="caution">
    <text evidence="3">The sequence shown here is derived from an EMBL/GenBank/DDBJ whole genome shotgun (WGS) entry which is preliminary data.</text>
</comment>
<feature type="signal peptide" evidence="1">
    <location>
        <begin position="1"/>
        <end position="22"/>
    </location>
</feature>